<proteinExistence type="predicted"/>
<evidence type="ECO:0008006" key="3">
    <source>
        <dbReference type="Google" id="ProtNLM"/>
    </source>
</evidence>
<keyword evidence="2" id="KW-1185">Reference proteome</keyword>
<evidence type="ECO:0000313" key="2">
    <source>
        <dbReference type="Proteomes" id="UP001597051"/>
    </source>
</evidence>
<gene>
    <name evidence="1" type="ORF">ACFQ0S_02915</name>
</gene>
<reference evidence="2" key="1">
    <citation type="journal article" date="2019" name="Int. J. Syst. Evol. Microbiol.">
        <title>The Global Catalogue of Microorganisms (GCM) 10K type strain sequencing project: providing services to taxonomists for standard genome sequencing and annotation.</title>
        <authorList>
            <consortium name="The Broad Institute Genomics Platform"/>
            <consortium name="The Broad Institute Genome Sequencing Center for Infectious Disease"/>
            <person name="Wu L."/>
            <person name="Ma J."/>
        </authorList>
    </citation>
    <scope>NUCLEOTIDE SEQUENCE [LARGE SCALE GENOMIC DNA]</scope>
    <source>
        <strain evidence="2">CECT 7649</strain>
    </source>
</reference>
<sequence>MKNIHVGFLMSYDYEKLKNSIPPVYNDADSIFIAIDKDYRTWSGQKFEVEASFFEWLTIFDIEKKIILYSDDFYIPELSPIENDTRERYMLSLKMGVGNWLVQIDADEIFIDFEKFIKTLRKYDSYLINPEKHPIQISGYLINIYKYLDEGLLYIDKPTKVMLATNYPNYKVARKTKERIIYTDNILLHECLSRTEDELRYKFANWGHSLEINDSFFDKWKSANRDNYKEFRDVFYLNPKAWKRLGYLPSKDFNEMKEYIKNAENLKVSDFKLISKNFGQWFKHLQIKKINYKPKFEKYF</sequence>
<accession>A0ABW3J0I5</accession>
<protein>
    <recommendedName>
        <fullName evidence="3">Glycosyl transferase family 2</fullName>
    </recommendedName>
</protein>
<dbReference type="Proteomes" id="UP001597051">
    <property type="component" value="Unassembled WGS sequence"/>
</dbReference>
<name>A0ABW3J0I5_9FLAO</name>
<evidence type="ECO:0000313" key="1">
    <source>
        <dbReference type="EMBL" id="MFD0983420.1"/>
    </source>
</evidence>
<comment type="caution">
    <text evidence="1">The sequence shown here is derived from an EMBL/GenBank/DDBJ whole genome shotgun (WGS) entry which is preliminary data.</text>
</comment>
<dbReference type="EMBL" id="JBHTIZ010000007">
    <property type="protein sequence ID" value="MFD0983420.1"/>
    <property type="molecule type" value="Genomic_DNA"/>
</dbReference>
<organism evidence="1 2">
    <name type="scientific">Flavobacterium myungsuense</name>
    <dbReference type="NCBI Taxonomy" id="651823"/>
    <lineage>
        <taxon>Bacteria</taxon>
        <taxon>Pseudomonadati</taxon>
        <taxon>Bacteroidota</taxon>
        <taxon>Flavobacteriia</taxon>
        <taxon>Flavobacteriales</taxon>
        <taxon>Flavobacteriaceae</taxon>
        <taxon>Flavobacterium</taxon>
    </lineage>
</organism>
<dbReference type="RefSeq" id="WP_379753670.1">
    <property type="nucleotide sequence ID" value="NZ_JBHSYB010000008.1"/>
</dbReference>